<protein>
    <submittedName>
        <fullName evidence="7">Uncharacterized protein LOC101897191</fullName>
    </submittedName>
</protein>
<sequence>MKFITAAIIMAGLIINAVADVRYRGNAVHPDYPNQCYYEDLKQPIPKNQSFSPINLEDHCERIFCRSDYVLVMEYCGRHNLAPNATCSIRSDSRQPYPGCCPTLACENESNFI</sequence>
<evidence type="ECO:0000256" key="1">
    <source>
        <dbReference type="ARBA" id="ARBA00004613"/>
    </source>
</evidence>
<evidence type="ECO:0000259" key="4">
    <source>
        <dbReference type="SMART" id="SM01318"/>
    </source>
</evidence>
<feature type="signal peptide" evidence="3">
    <location>
        <begin position="1"/>
        <end position="19"/>
    </location>
</feature>
<reference evidence="5" key="2">
    <citation type="submission" date="2020-05" db="UniProtKB">
        <authorList>
            <consortium name="EnsemblMetazoa"/>
        </authorList>
    </citation>
    <scope>IDENTIFICATION</scope>
    <source>
        <strain evidence="5">Aabys</strain>
    </source>
</reference>
<dbReference type="GO" id="GO:0005576">
    <property type="term" value="C:extracellular region"/>
    <property type="evidence" value="ECO:0007669"/>
    <property type="project" value="UniProtKB-SubCell"/>
</dbReference>
<gene>
    <name evidence="5" type="primary">101897191</name>
    <name evidence="7" type="synonym">LOC101897191</name>
</gene>
<organism evidence="5">
    <name type="scientific">Musca domestica</name>
    <name type="common">House fly</name>
    <dbReference type="NCBI Taxonomy" id="7370"/>
    <lineage>
        <taxon>Eukaryota</taxon>
        <taxon>Metazoa</taxon>
        <taxon>Ecdysozoa</taxon>
        <taxon>Arthropoda</taxon>
        <taxon>Hexapoda</taxon>
        <taxon>Insecta</taxon>
        <taxon>Pterygota</taxon>
        <taxon>Neoptera</taxon>
        <taxon>Endopterygota</taxon>
        <taxon>Diptera</taxon>
        <taxon>Brachycera</taxon>
        <taxon>Muscomorpha</taxon>
        <taxon>Muscoidea</taxon>
        <taxon>Muscidae</taxon>
        <taxon>Musca</taxon>
    </lineage>
</organism>
<accession>A0A1I8M3Y5</accession>
<dbReference type="Pfam" id="PF15430">
    <property type="entry name" value="SVWC"/>
    <property type="match status" value="1"/>
</dbReference>
<proteinExistence type="predicted"/>
<dbReference type="eggNOG" id="ENOG502T7ZU">
    <property type="taxonomic scope" value="Eukaryota"/>
</dbReference>
<keyword evidence="6" id="KW-1185">Reference proteome</keyword>
<evidence type="ECO:0000256" key="3">
    <source>
        <dbReference type="SAM" id="SignalP"/>
    </source>
</evidence>
<dbReference type="InterPro" id="IPR053308">
    <property type="entry name" value="Vago-like"/>
</dbReference>
<dbReference type="InterPro" id="IPR029277">
    <property type="entry name" value="SVWC_dom"/>
</dbReference>
<evidence type="ECO:0000313" key="5">
    <source>
        <dbReference type="EnsemblMetazoa" id="MDOA001010-PA"/>
    </source>
</evidence>
<reference evidence="7" key="1">
    <citation type="journal article" date="2015" name="G3 (Bethesda)">
        <title>Transcriptomic Analysis of Musca domestica to Reveal Key Genes of the Prophenoloxidase-Activating System.</title>
        <authorList>
            <person name="Li D."/>
            <person name="Liang Y."/>
            <person name="Wang X."/>
            <person name="Wang L."/>
            <person name="Qi M."/>
            <person name="Yu Y."/>
            <person name="Luan Y."/>
        </authorList>
    </citation>
    <scope>NUCLEOTIDE SEQUENCE</scope>
</reference>
<comment type="subcellular location">
    <subcellularLocation>
        <location evidence="1">Secreted</location>
    </subcellularLocation>
</comment>
<name>A0A1I8M3Y5_MUSDO</name>
<dbReference type="AlphaFoldDB" id="A0A1I8M3Y5"/>
<feature type="domain" description="Single" evidence="4">
    <location>
        <begin position="36"/>
        <end position="106"/>
    </location>
</feature>
<dbReference type="OrthoDB" id="6761907at2759"/>
<dbReference type="GeneID" id="101897191"/>
<dbReference type="Proteomes" id="UP001652621">
    <property type="component" value="Unplaced"/>
</dbReference>
<dbReference type="EnsemblMetazoa" id="MDOA001010-RA">
    <property type="protein sequence ID" value="MDOA001010-PA"/>
    <property type="gene ID" value="MDOA001010"/>
</dbReference>
<evidence type="ECO:0000256" key="2">
    <source>
        <dbReference type="ARBA" id="ARBA00022525"/>
    </source>
</evidence>
<dbReference type="VEuPathDB" id="VectorBase:MDOMA2_012972"/>
<keyword evidence="2" id="KW-0964">Secreted</keyword>
<evidence type="ECO:0000313" key="7">
    <source>
        <dbReference type="RefSeq" id="XP_005190002.1"/>
    </source>
</evidence>
<evidence type="ECO:0000313" key="6">
    <source>
        <dbReference type="Proteomes" id="UP001652621"/>
    </source>
</evidence>
<keyword evidence="3" id="KW-0732">Signal</keyword>
<dbReference type="PANTHER" id="PTHR39957:SF2">
    <property type="entry name" value="GEO11553P1"/>
    <property type="match status" value="1"/>
</dbReference>
<dbReference type="KEGG" id="mde:101897191"/>
<dbReference type="SMART" id="SM01318">
    <property type="entry name" value="SVWC"/>
    <property type="match status" value="1"/>
</dbReference>
<dbReference type="VEuPathDB" id="VectorBase:MDOA001010"/>
<dbReference type="PANTHER" id="PTHR39957">
    <property type="entry name" value="AT09846P1-RELATED"/>
    <property type="match status" value="1"/>
</dbReference>
<feature type="chain" id="PRO_5044559804" evidence="3">
    <location>
        <begin position="20"/>
        <end position="113"/>
    </location>
</feature>
<reference evidence="7" key="3">
    <citation type="submission" date="2025-04" db="UniProtKB">
        <authorList>
            <consortium name="RefSeq"/>
        </authorList>
    </citation>
    <scope>IDENTIFICATION</scope>
</reference>
<dbReference type="RefSeq" id="XP_005190002.1">
    <property type="nucleotide sequence ID" value="XM_005189945.3"/>
</dbReference>